<evidence type="ECO:0000313" key="2">
    <source>
        <dbReference type="EMBL" id="MPC33898.1"/>
    </source>
</evidence>
<dbReference type="EMBL" id="VSRR010002936">
    <property type="protein sequence ID" value="MPC33898.1"/>
    <property type="molecule type" value="Genomic_DNA"/>
</dbReference>
<protein>
    <submittedName>
        <fullName evidence="2">Uncharacterized protein</fullName>
    </submittedName>
</protein>
<comment type="caution">
    <text evidence="2">The sequence shown here is derived from an EMBL/GenBank/DDBJ whole genome shotgun (WGS) entry which is preliminary data.</text>
</comment>
<accession>A0A5B7EKN8</accession>
<feature type="compositionally biased region" description="Low complexity" evidence="1">
    <location>
        <begin position="56"/>
        <end position="67"/>
    </location>
</feature>
<keyword evidence="3" id="KW-1185">Reference proteome</keyword>
<gene>
    <name evidence="2" type="ORF">E2C01_027266</name>
</gene>
<name>A0A5B7EKN8_PORTR</name>
<sequence>MEGRVGGEEEDYYGCIREGCEWMEEDEEEEDEENGEICMKDVKQELEEKSGERFETSTTTTTTTTHSLTHLKNLTTFCPRRPTCPRISQNCTYEMEYSHLPDQ</sequence>
<evidence type="ECO:0000256" key="1">
    <source>
        <dbReference type="SAM" id="MobiDB-lite"/>
    </source>
</evidence>
<proteinExistence type="predicted"/>
<feature type="compositionally biased region" description="Basic and acidic residues" evidence="1">
    <location>
        <begin position="46"/>
        <end position="55"/>
    </location>
</feature>
<organism evidence="2 3">
    <name type="scientific">Portunus trituberculatus</name>
    <name type="common">Swimming crab</name>
    <name type="synonym">Neptunus trituberculatus</name>
    <dbReference type="NCBI Taxonomy" id="210409"/>
    <lineage>
        <taxon>Eukaryota</taxon>
        <taxon>Metazoa</taxon>
        <taxon>Ecdysozoa</taxon>
        <taxon>Arthropoda</taxon>
        <taxon>Crustacea</taxon>
        <taxon>Multicrustacea</taxon>
        <taxon>Malacostraca</taxon>
        <taxon>Eumalacostraca</taxon>
        <taxon>Eucarida</taxon>
        <taxon>Decapoda</taxon>
        <taxon>Pleocyemata</taxon>
        <taxon>Brachyura</taxon>
        <taxon>Eubrachyura</taxon>
        <taxon>Portunoidea</taxon>
        <taxon>Portunidae</taxon>
        <taxon>Portuninae</taxon>
        <taxon>Portunus</taxon>
    </lineage>
</organism>
<evidence type="ECO:0000313" key="3">
    <source>
        <dbReference type="Proteomes" id="UP000324222"/>
    </source>
</evidence>
<dbReference type="AlphaFoldDB" id="A0A5B7EKN8"/>
<reference evidence="2 3" key="1">
    <citation type="submission" date="2019-05" db="EMBL/GenBank/DDBJ databases">
        <title>Another draft genome of Portunus trituberculatus and its Hox gene families provides insights of decapod evolution.</title>
        <authorList>
            <person name="Jeong J.-H."/>
            <person name="Song I."/>
            <person name="Kim S."/>
            <person name="Choi T."/>
            <person name="Kim D."/>
            <person name="Ryu S."/>
            <person name="Kim W."/>
        </authorList>
    </citation>
    <scope>NUCLEOTIDE SEQUENCE [LARGE SCALE GENOMIC DNA]</scope>
    <source>
        <tissue evidence="2">Muscle</tissue>
    </source>
</reference>
<dbReference type="Proteomes" id="UP000324222">
    <property type="component" value="Unassembled WGS sequence"/>
</dbReference>
<feature type="region of interest" description="Disordered" evidence="1">
    <location>
        <begin position="46"/>
        <end position="67"/>
    </location>
</feature>